<evidence type="ECO:0000256" key="2">
    <source>
        <dbReference type="SAM" id="MobiDB-lite"/>
    </source>
</evidence>
<dbReference type="Pfam" id="PF14576">
    <property type="entry name" value="SEO_N"/>
    <property type="match status" value="1"/>
</dbReference>
<proteinExistence type="predicted"/>
<dbReference type="Proteomes" id="UP001341840">
    <property type="component" value="Unassembled WGS sequence"/>
</dbReference>
<evidence type="ECO:0000313" key="6">
    <source>
        <dbReference type="Proteomes" id="UP001341840"/>
    </source>
</evidence>
<gene>
    <name evidence="5" type="ORF">PIB30_032113</name>
</gene>
<protein>
    <submittedName>
        <fullName evidence="5">Uncharacterized protein</fullName>
    </submittedName>
</protein>
<dbReference type="InterPro" id="IPR039299">
    <property type="entry name" value="SEOA"/>
</dbReference>
<evidence type="ECO:0000259" key="4">
    <source>
        <dbReference type="Pfam" id="PF14577"/>
    </source>
</evidence>
<sequence>MVSTPNILSSKPPSPSPSKFSLGATANTAATIAGGVVELGGSVANKISNVIINPFTVADDVISKNIIGIHDSQAPRHDVSSLYNVVTNIVKSSTHIGDSLDLKRGKPIELVEDKVPDNGFIPSYSTLKEIACQMTCKPFNAANAHESVVGILEKLKSYSWDAKAVIALTAFALDYGETWRLSLTKASKENALELHVFRFAEEEKPPSQQQNADLIATLVDRTIQLIDGIIWLERKIADTTYGPKEVPTLYKTPRDLYTYWAILALLASATQMTGLDWNIKSEVVGRLKIVLTQLQADHEKIEAEMRDHEDLIWRFKALQSPTGIVELLRALIFPKDTKQLDIIDNSTQLLVDLEVLKTKNLLLFISGLDNIEDEIWALKPIYESFRKDKDKQDYNILWVPVVEKWNKEEKEKYEHMNSLMPWYVVEYFSLVKGFKPLQEVWNYQGKPIVVVADARGEVKNKNALHMIFVWGIKAFPFREGDDEALSLHWNWFWTELIKISPEIEQWLARENKYVFVYGGTDIKWTQTFGSLLDSIKRDPILKQTDTFIEQFNISKIDPKTESKFWVNITNSFLSKIQKNNFQLDSVLKEIQTLLSLKNEKGWAILSKGENVLVLGYNELMMNVLEGFEFWKNNVLELQGFDIAFKDYYDQVSSSVPLHCLHFELNNIRSGVPMTIYCPEQSCGMKMEIESVNYKCCHGMHYDHAATQNGEAHTPVLKRGSR</sequence>
<reference evidence="5 6" key="1">
    <citation type="journal article" date="2023" name="Plants (Basel)">
        <title>Bridging the Gap: Combining Genomics and Transcriptomics Approaches to Understand Stylosanthes scabra, an Orphan Legume from the Brazilian Caatinga.</title>
        <authorList>
            <person name="Ferreira-Neto J.R.C."/>
            <person name="da Silva M.D."/>
            <person name="Binneck E."/>
            <person name="de Melo N.F."/>
            <person name="da Silva R.H."/>
            <person name="de Melo A.L.T.M."/>
            <person name="Pandolfi V."/>
            <person name="Bustamante F.O."/>
            <person name="Brasileiro-Vidal A.C."/>
            <person name="Benko-Iseppon A.M."/>
        </authorList>
    </citation>
    <scope>NUCLEOTIDE SEQUENCE [LARGE SCALE GENOMIC DNA]</scope>
    <source>
        <tissue evidence="5">Leaves</tissue>
    </source>
</reference>
<dbReference type="Pfam" id="PF14577">
    <property type="entry name" value="SEO_C"/>
    <property type="match status" value="1"/>
</dbReference>
<feature type="domain" description="Sieve element occlusion N-terminal" evidence="3">
    <location>
        <begin position="59"/>
        <end position="276"/>
    </location>
</feature>
<accession>A0ABU6UFB7</accession>
<dbReference type="PANTHER" id="PTHR33232:SF18">
    <property type="entry name" value="PROTEIN SIEVE ELEMENT OCCLUSION B-LIKE"/>
    <property type="match status" value="1"/>
</dbReference>
<keyword evidence="6" id="KW-1185">Reference proteome</keyword>
<feature type="region of interest" description="Disordered" evidence="2">
    <location>
        <begin position="1"/>
        <end position="20"/>
    </location>
</feature>
<evidence type="ECO:0000313" key="5">
    <source>
        <dbReference type="EMBL" id="MED6158358.1"/>
    </source>
</evidence>
<comment type="caution">
    <text evidence="5">The sequence shown here is derived from an EMBL/GenBank/DDBJ whole genome shotgun (WGS) entry which is preliminary data.</text>
</comment>
<dbReference type="InterPro" id="IPR027944">
    <property type="entry name" value="SEO_C"/>
</dbReference>
<name>A0ABU6UFB7_9FABA</name>
<dbReference type="PANTHER" id="PTHR33232">
    <property type="entry name" value="PROTEIN SIEVE ELEMENT OCCLUSION B-LIKE"/>
    <property type="match status" value="1"/>
</dbReference>
<organism evidence="5 6">
    <name type="scientific">Stylosanthes scabra</name>
    <dbReference type="NCBI Taxonomy" id="79078"/>
    <lineage>
        <taxon>Eukaryota</taxon>
        <taxon>Viridiplantae</taxon>
        <taxon>Streptophyta</taxon>
        <taxon>Embryophyta</taxon>
        <taxon>Tracheophyta</taxon>
        <taxon>Spermatophyta</taxon>
        <taxon>Magnoliopsida</taxon>
        <taxon>eudicotyledons</taxon>
        <taxon>Gunneridae</taxon>
        <taxon>Pentapetalae</taxon>
        <taxon>rosids</taxon>
        <taxon>fabids</taxon>
        <taxon>Fabales</taxon>
        <taxon>Fabaceae</taxon>
        <taxon>Papilionoideae</taxon>
        <taxon>50 kb inversion clade</taxon>
        <taxon>dalbergioids sensu lato</taxon>
        <taxon>Dalbergieae</taxon>
        <taxon>Pterocarpus clade</taxon>
        <taxon>Stylosanthes</taxon>
    </lineage>
</organism>
<feature type="domain" description="Sieve element occlusion C-terminal" evidence="4">
    <location>
        <begin position="498"/>
        <end position="697"/>
    </location>
</feature>
<evidence type="ECO:0000256" key="1">
    <source>
        <dbReference type="SAM" id="Coils"/>
    </source>
</evidence>
<feature type="coiled-coil region" evidence="1">
    <location>
        <begin position="284"/>
        <end position="311"/>
    </location>
</feature>
<evidence type="ECO:0000259" key="3">
    <source>
        <dbReference type="Pfam" id="PF14576"/>
    </source>
</evidence>
<dbReference type="EMBL" id="JASCZI010120969">
    <property type="protein sequence ID" value="MED6158358.1"/>
    <property type="molecule type" value="Genomic_DNA"/>
</dbReference>
<dbReference type="InterPro" id="IPR027942">
    <property type="entry name" value="SEO_N"/>
</dbReference>
<keyword evidence="1" id="KW-0175">Coiled coil</keyword>